<dbReference type="EMBL" id="CM047583">
    <property type="protein sequence ID" value="KAI9914043.1"/>
    <property type="molecule type" value="Genomic_DNA"/>
</dbReference>
<name>A0ACC0W7V1_9STRA</name>
<keyword evidence="2" id="KW-1185">Reference proteome</keyword>
<protein>
    <submittedName>
        <fullName evidence="1">Uncharacterized protein</fullName>
    </submittedName>
</protein>
<evidence type="ECO:0000313" key="1">
    <source>
        <dbReference type="EMBL" id="KAI9914043.1"/>
    </source>
</evidence>
<gene>
    <name evidence="1" type="ORF">PsorP6_005086</name>
</gene>
<organism evidence="1 2">
    <name type="scientific">Peronosclerospora sorghi</name>
    <dbReference type="NCBI Taxonomy" id="230839"/>
    <lineage>
        <taxon>Eukaryota</taxon>
        <taxon>Sar</taxon>
        <taxon>Stramenopiles</taxon>
        <taxon>Oomycota</taxon>
        <taxon>Peronosporomycetes</taxon>
        <taxon>Peronosporales</taxon>
        <taxon>Peronosporaceae</taxon>
        <taxon>Peronosclerospora</taxon>
    </lineage>
</organism>
<reference evidence="1 2" key="1">
    <citation type="journal article" date="2022" name="bioRxiv">
        <title>The genome of the oomycete Peronosclerospora sorghi, a cosmopolitan pathogen of maize and sorghum, is inflated with dispersed pseudogenes.</title>
        <authorList>
            <person name="Fletcher K."/>
            <person name="Martin F."/>
            <person name="Isakeit T."/>
            <person name="Cavanaugh K."/>
            <person name="Magill C."/>
            <person name="Michelmore R."/>
        </authorList>
    </citation>
    <scope>NUCLEOTIDE SEQUENCE [LARGE SCALE GENOMIC DNA]</scope>
    <source>
        <strain evidence="1">P6</strain>
    </source>
</reference>
<sequence>MLGRGAFRGVLCGRVQKTRTMATNARANPVLRPIHFEIEPDKEDRPFRIFGAQDVEVQDWEYPTSIEAEQRQGLASCGIGLGIRIFSASGWTSLTKWNQENVSYTSDGIVKGPEGHDVMVIEPCADGSSLAFFNLCDNPAMVELVQAIPEIIQEFEDDNKSMT</sequence>
<dbReference type="Proteomes" id="UP001163321">
    <property type="component" value="Chromosome 4"/>
</dbReference>
<accession>A0ACC0W7V1</accession>
<evidence type="ECO:0000313" key="2">
    <source>
        <dbReference type="Proteomes" id="UP001163321"/>
    </source>
</evidence>
<proteinExistence type="predicted"/>
<comment type="caution">
    <text evidence="1">The sequence shown here is derived from an EMBL/GenBank/DDBJ whole genome shotgun (WGS) entry which is preliminary data.</text>
</comment>